<dbReference type="PANTHER" id="PTHR37299:SF1">
    <property type="entry name" value="STAGE 0 SPORULATION PROTEIN A HOMOLOG"/>
    <property type="match status" value="1"/>
</dbReference>
<evidence type="ECO:0000256" key="1">
    <source>
        <dbReference type="PROSITE-ProRule" id="PRU00169"/>
    </source>
</evidence>
<name>A0ABS7MGE5_9SPHN</name>
<sequence length="263" mass="28659">MTTTAFRSTASDSTVGTAEQQLKVLLVDDPAGLDQLCAIASPLPYAQIVAAASSKADARAAIALANPDLIIVNVELGDDSGFDVAAAAGTAEVVFLASSGEFAADAFKFNAVDYLVKPVRSESLLPVILRARERMLAKRALEAARRHPAIPSTMHGEGFWVKYLGRTFFVPISSISWVEAHGEYVRLHAEGRAHLARLRMNDLEELLQSRQLIRVHRSAFVRLDSVKEVKRDGNRIAAVRSSCGQWVAVGARYEKAVRNYLRA</sequence>
<dbReference type="InterPro" id="IPR011006">
    <property type="entry name" value="CheY-like_superfamily"/>
</dbReference>
<evidence type="ECO:0000313" key="4">
    <source>
        <dbReference type="EMBL" id="MBY4638093.1"/>
    </source>
</evidence>
<organism evidence="4 5">
    <name type="scientific">Sphingopyxis jiangsuensis</name>
    <dbReference type="NCBI Taxonomy" id="2871171"/>
    <lineage>
        <taxon>Bacteria</taxon>
        <taxon>Pseudomonadati</taxon>
        <taxon>Pseudomonadota</taxon>
        <taxon>Alphaproteobacteria</taxon>
        <taxon>Sphingomonadales</taxon>
        <taxon>Sphingomonadaceae</taxon>
        <taxon>Sphingopyxis</taxon>
    </lineage>
</organism>
<dbReference type="Gene3D" id="3.40.50.2300">
    <property type="match status" value="1"/>
</dbReference>
<dbReference type="SUPFAM" id="SSF52172">
    <property type="entry name" value="CheY-like"/>
    <property type="match status" value="1"/>
</dbReference>
<evidence type="ECO:0000259" key="2">
    <source>
        <dbReference type="PROSITE" id="PS50110"/>
    </source>
</evidence>
<reference evidence="4" key="1">
    <citation type="submission" date="2021-08" db="EMBL/GenBank/DDBJ databases">
        <title>Sphingopyxis panaciterrulae sp. nov., isolated from the surface water of the Yellow Sea.</title>
        <authorList>
            <person name="Gao Z."/>
            <person name="Zhang D."/>
            <person name="Zhang A."/>
        </authorList>
    </citation>
    <scope>NUCLEOTIDE SEQUENCE</scope>
    <source>
        <strain evidence="4">XHP0097</strain>
    </source>
</reference>
<dbReference type="PROSITE" id="PS50110">
    <property type="entry name" value="RESPONSE_REGULATORY"/>
    <property type="match status" value="1"/>
</dbReference>
<dbReference type="SMART" id="SM00448">
    <property type="entry name" value="REC"/>
    <property type="match status" value="1"/>
</dbReference>
<accession>A0ABS7MGE5</accession>
<dbReference type="Pfam" id="PF04397">
    <property type="entry name" value="LytTR"/>
    <property type="match status" value="1"/>
</dbReference>
<dbReference type="SMART" id="SM00850">
    <property type="entry name" value="LytTR"/>
    <property type="match status" value="1"/>
</dbReference>
<gene>
    <name evidence="4" type="ORF">K5P26_13180</name>
</gene>
<dbReference type="GO" id="GO:0003677">
    <property type="term" value="F:DNA binding"/>
    <property type="evidence" value="ECO:0007669"/>
    <property type="project" value="UniProtKB-KW"/>
</dbReference>
<protein>
    <submittedName>
        <fullName evidence="4">LytTR family DNA-binding domain-containing protein</fullName>
    </submittedName>
</protein>
<proteinExistence type="predicted"/>
<dbReference type="Gene3D" id="2.40.50.1020">
    <property type="entry name" value="LytTr DNA-binding domain"/>
    <property type="match status" value="1"/>
</dbReference>
<keyword evidence="5" id="KW-1185">Reference proteome</keyword>
<keyword evidence="4" id="KW-0238">DNA-binding</keyword>
<dbReference type="RefSeq" id="WP_222137123.1">
    <property type="nucleotide sequence ID" value="NZ_JAILXK010000002.1"/>
</dbReference>
<feature type="domain" description="Response regulatory" evidence="2">
    <location>
        <begin position="22"/>
        <end position="132"/>
    </location>
</feature>
<comment type="caution">
    <text evidence="1">Lacks conserved residue(s) required for the propagation of feature annotation.</text>
</comment>
<dbReference type="PANTHER" id="PTHR37299">
    <property type="entry name" value="TRANSCRIPTIONAL REGULATOR-RELATED"/>
    <property type="match status" value="1"/>
</dbReference>
<dbReference type="InterPro" id="IPR007492">
    <property type="entry name" value="LytTR_DNA-bd_dom"/>
</dbReference>
<evidence type="ECO:0000259" key="3">
    <source>
        <dbReference type="PROSITE" id="PS50930"/>
    </source>
</evidence>
<dbReference type="Proteomes" id="UP001166571">
    <property type="component" value="Unassembled WGS sequence"/>
</dbReference>
<dbReference type="InterPro" id="IPR046947">
    <property type="entry name" value="LytR-like"/>
</dbReference>
<dbReference type="EMBL" id="JAILXK010000002">
    <property type="protein sequence ID" value="MBY4638093.1"/>
    <property type="molecule type" value="Genomic_DNA"/>
</dbReference>
<dbReference type="InterPro" id="IPR001789">
    <property type="entry name" value="Sig_transdc_resp-reg_receiver"/>
</dbReference>
<comment type="caution">
    <text evidence="4">The sequence shown here is derived from an EMBL/GenBank/DDBJ whole genome shotgun (WGS) entry which is preliminary data.</text>
</comment>
<dbReference type="PROSITE" id="PS50930">
    <property type="entry name" value="HTH_LYTTR"/>
    <property type="match status" value="1"/>
</dbReference>
<dbReference type="Pfam" id="PF00072">
    <property type="entry name" value="Response_reg"/>
    <property type="match status" value="1"/>
</dbReference>
<feature type="domain" description="HTH LytTR-type" evidence="3">
    <location>
        <begin position="159"/>
        <end position="263"/>
    </location>
</feature>
<evidence type="ECO:0000313" key="5">
    <source>
        <dbReference type="Proteomes" id="UP001166571"/>
    </source>
</evidence>